<dbReference type="Gene3D" id="1.10.510.10">
    <property type="entry name" value="Transferase(Phosphotransferase) domain 1"/>
    <property type="match status" value="1"/>
</dbReference>
<keyword evidence="8 13" id="KW-0067">ATP-binding</keyword>
<feature type="region of interest" description="Disordered" evidence="14">
    <location>
        <begin position="437"/>
        <end position="461"/>
    </location>
</feature>
<dbReference type="FunFam" id="3.80.10.10:FF:000731">
    <property type="entry name" value="Leucine-rich repeat receptor-like protein kinase"/>
    <property type="match status" value="1"/>
</dbReference>
<keyword evidence="2" id="KW-0597">Phosphoprotein</keyword>
<keyword evidence="18" id="KW-1185">Reference proteome</keyword>
<evidence type="ECO:0000256" key="13">
    <source>
        <dbReference type="PROSITE-ProRule" id="PRU10141"/>
    </source>
</evidence>
<feature type="binding site" evidence="13">
    <location>
        <position position="523"/>
    </location>
    <ligand>
        <name>ATP</name>
        <dbReference type="ChEBI" id="CHEBI:30616"/>
    </ligand>
</feature>
<dbReference type="Gene3D" id="3.80.10.10">
    <property type="entry name" value="Ribonuclease Inhibitor"/>
    <property type="match status" value="2"/>
</dbReference>
<dbReference type="STRING" id="3775.A0A1Q3ASQ2"/>
<evidence type="ECO:0000313" key="17">
    <source>
        <dbReference type="EMBL" id="GAV58603.1"/>
    </source>
</evidence>
<dbReference type="AlphaFoldDB" id="A0A1Q3ASQ2"/>
<dbReference type="Pfam" id="PF00560">
    <property type="entry name" value="LRR_1"/>
    <property type="match status" value="4"/>
</dbReference>
<feature type="transmembrane region" description="Helical" evidence="15">
    <location>
        <begin position="150"/>
        <end position="168"/>
    </location>
</feature>
<dbReference type="CDD" id="cd14066">
    <property type="entry name" value="STKc_IRAK"/>
    <property type="match status" value="1"/>
</dbReference>
<dbReference type="EMBL" id="BDDD01000079">
    <property type="protein sequence ID" value="GAV58603.1"/>
    <property type="molecule type" value="Genomic_DNA"/>
</dbReference>
<dbReference type="GO" id="GO:0004672">
    <property type="term" value="F:protein kinase activity"/>
    <property type="evidence" value="ECO:0007669"/>
    <property type="project" value="InterPro"/>
</dbReference>
<evidence type="ECO:0000256" key="14">
    <source>
        <dbReference type="SAM" id="MobiDB-lite"/>
    </source>
</evidence>
<feature type="compositionally biased region" description="Basic and acidic residues" evidence="14">
    <location>
        <begin position="449"/>
        <end position="461"/>
    </location>
</feature>
<feature type="compositionally biased region" description="Pro residues" evidence="14">
    <location>
        <begin position="377"/>
        <end position="391"/>
    </location>
</feature>
<feature type="domain" description="Protein kinase" evidence="16">
    <location>
        <begin position="486"/>
        <end position="781"/>
    </location>
</feature>
<evidence type="ECO:0000256" key="15">
    <source>
        <dbReference type="SAM" id="Phobius"/>
    </source>
</evidence>
<evidence type="ECO:0000256" key="2">
    <source>
        <dbReference type="ARBA" id="ARBA00022553"/>
    </source>
</evidence>
<evidence type="ECO:0000256" key="7">
    <source>
        <dbReference type="ARBA" id="ARBA00022741"/>
    </source>
</evidence>
<dbReference type="SUPFAM" id="SSF52058">
    <property type="entry name" value="L domain-like"/>
    <property type="match status" value="1"/>
</dbReference>
<dbReference type="InterPro" id="IPR013210">
    <property type="entry name" value="LRR_N_plant-typ"/>
</dbReference>
<organism evidence="17 18">
    <name type="scientific">Cephalotus follicularis</name>
    <name type="common">Albany pitcher plant</name>
    <dbReference type="NCBI Taxonomy" id="3775"/>
    <lineage>
        <taxon>Eukaryota</taxon>
        <taxon>Viridiplantae</taxon>
        <taxon>Streptophyta</taxon>
        <taxon>Embryophyta</taxon>
        <taxon>Tracheophyta</taxon>
        <taxon>Spermatophyta</taxon>
        <taxon>Magnoliopsida</taxon>
        <taxon>eudicotyledons</taxon>
        <taxon>Gunneridae</taxon>
        <taxon>Pentapetalae</taxon>
        <taxon>rosids</taxon>
        <taxon>fabids</taxon>
        <taxon>Oxalidales</taxon>
        <taxon>Cephalotaceae</taxon>
        <taxon>Cephalotus</taxon>
    </lineage>
</organism>
<gene>
    <name evidence="17" type="ORF">CFOL_v3_02136</name>
</gene>
<dbReference type="PROSITE" id="PS00107">
    <property type="entry name" value="PROTEIN_KINASE_ATP"/>
    <property type="match status" value="1"/>
</dbReference>
<evidence type="ECO:0000256" key="1">
    <source>
        <dbReference type="ARBA" id="ARBA00004167"/>
    </source>
</evidence>
<keyword evidence="5" id="KW-0732">Signal</keyword>
<dbReference type="InParanoid" id="A0A1Q3ASQ2"/>
<evidence type="ECO:0000256" key="11">
    <source>
        <dbReference type="ARBA" id="ARBA00023170"/>
    </source>
</evidence>
<keyword evidence="3" id="KW-0433">Leucine-rich repeat</keyword>
<accession>A0A1Q3ASQ2</accession>
<dbReference type="InterPro" id="IPR001611">
    <property type="entry name" value="Leu-rich_rpt"/>
</dbReference>
<dbReference type="InterPro" id="IPR000719">
    <property type="entry name" value="Prot_kinase_dom"/>
</dbReference>
<dbReference type="GO" id="GO:0005524">
    <property type="term" value="F:ATP binding"/>
    <property type="evidence" value="ECO:0007669"/>
    <property type="project" value="UniProtKB-UniRule"/>
</dbReference>
<dbReference type="Pfam" id="PF00069">
    <property type="entry name" value="Pkinase"/>
    <property type="match status" value="1"/>
</dbReference>
<feature type="compositionally biased region" description="Basic and acidic residues" evidence="14">
    <location>
        <begin position="756"/>
        <end position="775"/>
    </location>
</feature>
<dbReference type="PROSITE" id="PS50011">
    <property type="entry name" value="PROTEIN_KINASE_DOM"/>
    <property type="match status" value="1"/>
</dbReference>
<comment type="caution">
    <text evidence="17">The sequence shown here is derived from an EMBL/GenBank/DDBJ whole genome shotgun (WGS) entry which is preliminary data.</text>
</comment>
<keyword evidence="6" id="KW-0677">Repeat</keyword>
<protein>
    <submittedName>
        <fullName evidence="17">Pkinase domain-containing protein/LRR_1 domain-containing protein/LRRNT_2 domain-containing protein</fullName>
    </submittedName>
</protein>
<dbReference type="FunFam" id="3.30.200.20:FF:000307">
    <property type="entry name" value="pollen receptor-like kinase 1"/>
    <property type="match status" value="1"/>
</dbReference>
<dbReference type="FunFam" id="3.80.10.10:FF:000431">
    <property type="entry name" value="Leucine-rich repeat receptor-like protein kinase"/>
    <property type="match status" value="1"/>
</dbReference>
<dbReference type="InterPro" id="IPR017441">
    <property type="entry name" value="Protein_kinase_ATP_BS"/>
</dbReference>
<evidence type="ECO:0000256" key="12">
    <source>
        <dbReference type="ARBA" id="ARBA00038349"/>
    </source>
</evidence>
<evidence type="ECO:0000256" key="4">
    <source>
        <dbReference type="ARBA" id="ARBA00022692"/>
    </source>
</evidence>
<reference evidence="18" key="1">
    <citation type="submission" date="2016-04" db="EMBL/GenBank/DDBJ databases">
        <title>Cephalotus genome sequencing.</title>
        <authorList>
            <person name="Fukushima K."/>
            <person name="Hasebe M."/>
            <person name="Fang X."/>
        </authorList>
    </citation>
    <scope>NUCLEOTIDE SEQUENCE [LARGE SCALE GENOMIC DNA]</scope>
    <source>
        <strain evidence="18">cv. St1</strain>
    </source>
</reference>
<dbReference type="InterPro" id="IPR011009">
    <property type="entry name" value="Kinase-like_dom_sf"/>
</dbReference>
<keyword evidence="9 15" id="KW-1133">Transmembrane helix</keyword>
<keyword evidence="17" id="KW-0808">Transferase</keyword>
<proteinExistence type="inferred from homology"/>
<evidence type="ECO:0000256" key="5">
    <source>
        <dbReference type="ARBA" id="ARBA00022729"/>
    </source>
</evidence>
<sequence length="781" mass="85990">MRTAKHDGFGSGPPISSYQNATFRYTLSEFSFKLQNSEEKMKGKFLLQTSSYSLSFSNLQVLSVIVARKMTDFFFCNWELMVIVIATIYCLPGNTILHVPKSSLIVLHCCLPNVLFSFYCTRKTAKPSDITSSLPNYLPLYCVKQLLMKLNFASMFPFLLVIITLPPLCIADLKSDKEALLDFAAAVPHRPRLNWSSSVPVCTPWVGVTCTSDGTRVQVLRLPGVGLVGPIPPNTLGKLDALRILSLRSNLLSGDLPSDITSLPLLHSLFLQHNNFSGEIPASFSSQLSILDLSFNSFTGNIPKQLQNLTQLTGLYLQNNTLSGPIPDLNVSSLKHINLSYNHLNGSIPSSLHNYPISSFVGNLLLCGPPLQICSKPPSPSPNNTPPPPVIPHKQPSKRKLSLGIIIAIAAGGSVLLFLLALIVLCFCMKKKDNGGSSVLKGKASGGGRSEKPKEDFGSGVQEPEKNKLVFFEGSSYNFDLEDLLRASAEVLGKGSYGTAYKAVLEESTTVVVKRLKEVVVGKRDFEQQMEIIGRVAQHPHVVPLRAYYYSKDEKLLVYDYIPSGSVSTLLHGNRGPGRTPLDWDTRVKISLGTARGIAHIHSVGGPKFTHGNIKSSNVLLSQDLDGCISDFGLTSLMNVPATPTRSAGYRAPEVIETRKHTHKSDVYSFGVLLLEMLTGKAPLQSPGRDDMVDLPRWVQSVVREEWTAEVFDIELMRFQNIEEEMVQMLQIAMTCVAKVPDTRPTMEEVVRLIEEIRQSDTENRPSSEENKSKDSNVQTP</sequence>
<name>A0A1Q3ASQ2_CEPFO</name>
<dbReference type="Gene3D" id="3.30.200.20">
    <property type="entry name" value="Phosphorylase Kinase, domain 1"/>
    <property type="match status" value="1"/>
</dbReference>
<dbReference type="PANTHER" id="PTHR48010">
    <property type="entry name" value="OS05G0588300 PROTEIN"/>
    <property type="match status" value="1"/>
</dbReference>
<dbReference type="InterPro" id="IPR032675">
    <property type="entry name" value="LRR_dom_sf"/>
</dbReference>
<evidence type="ECO:0000313" key="18">
    <source>
        <dbReference type="Proteomes" id="UP000187406"/>
    </source>
</evidence>
<feature type="transmembrane region" description="Helical" evidence="15">
    <location>
        <begin position="78"/>
        <end position="97"/>
    </location>
</feature>
<dbReference type="InterPro" id="IPR050994">
    <property type="entry name" value="At_inactive_RLKs"/>
</dbReference>
<keyword evidence="10 15" id="KW-0472">Membrane</keyword>
<comment type="subcellular location">
    <subcellularLocation>
        <location evidence="1">Membrane</location>
        <topology evidence="1">Single-pass membrane protein</topology>
    </subcellularLocation>
</comment>
<dbReference type="PANTHER" id="PTHR48010:SF59">
    <property type="entry name" value="PROTEIN KINASE DOMAIN-CONTAINING PROTEIN"/>
    <property type="match status" value="1"/>
</dbReference>
<keyword evidence="11" id="KW-0675">Receptor</keyword>
<keyword evidence="4 15" id="KW-0812">Transmembrane</keyword>
<dbReference type="Pfam" id="PF08263">
    <property type="entry name" value="LRRNT_2"/>
    <property type="match status" value="1"/>
</dbReference>
<feature type="region of interest" description="Disordered" evidence="14">
    <location>
        <begin position="376"/>
        <end position="395"/>
    </location>
</feature>
<dbReference type="Proteomes" id="UP000187406">
    <property type="component" value="Unassembled WGS sequence"/>
</dbReference>
<evidence type="ECO:0000256" key="3">
    <source>
        <dbReference type="ARBA" id="ARBA00022614"/>
    </source>
</evidence>
<dbReference type="FunFam" id="1.10.510.10:FF:000095">
    <property type="entry name" value="protein STRUBBELIG-RECEPTOR FAMILY 8"/>
    <property type="match status" value="1"/>
</dbReference>
<evidence type="ECO:0000256" key="9">
    <source>
        <dbReference type="ARBA" id="ARBA00022989"/>
    </source>
</evidence>
<evidence type="ECO:0000256" key="10">
    <source>
        <dbReference type="ARBA" id="ARBA00023136"/>
    </source>
</evidence>
<feature type="region of interest" description="Disordered" evidence="14">
    <location>
        <begin position="756"/>
        <end position="781"/>
    </location>
</feature>
<keyword evidence="17" id="KW-0418">Kinase</keyword>
<dbReference type="FunCoup" id="A0A1Q3ASQ2">
    <property type="interactions" value="1064"/>
</dbReference>
<evidence type="ECO:0000259" key="16">
    <source>
        <dbReference type="PROSITE" id="PS50011"/>
    </source>
</evidence>
<dbReference type="OrthoDB" id="69842at2759"/>
<evidence type="ECO:0000256" key="8">
    <source>
        <dbReference type="ARBA" id="ARBA00022840"/>
    </source>
</evidence>
<comment type="similarity">
    <text evidence="12">Belongs to the protein kinase superfamily.</text>
</comment>
<keyword evidence="7 13" id="KW-0547">Nucleotide-binding</keyword>
<dbReference type="GO" id="GO:0016020">
    <property type="term" value="C:membrane"/>
    <property type="evidence" value="ECO:0007669"/>
    <property type="project" value="UniProtKB-SubCell"/>
</dbReference>
<feature type="transmembrane region" description="Helical" evidence="15">
    <location>
        <begin position="401"/>
        <end position="428"/>
    </location>
</feature>
<evidence type="ECO:0000256" key="6">
    <source>
        <dbReference type="ARBA" id="ARBA00022737"/>
    </source>
</evidence>
<dbReference type="SUPFAM" id="SSF56112">
    <property type="entry name" value="Protein kinase-like (PK-like)"/>
    <property type="match status" value="1"/>
</dbReference>